<evidence type="ECO:0000256" key="4">
    <source>
        <dbReference type="ARBA" id="ARBA00022840"/>
    </source>
</evidence>
<protein>
    <recommendedName>
        <fullName evidence="9">Toprim domain-containing protein</fullName>
    </recommendedName>
</protein>
<dbReference type="FunFam" id="3.40.50.670:FF:000001">
    <property type="entry name" value="DNA topoisomerase 2"/>
    <property type="match status" value="1"/>
</dbReference>
<dbReference type="Gene3D" id="3.40.50.670">
    <property type="match status" value="2"/>
</dbReference>
<keyword evidence="7" id="KW-0413">Isomerase</keyword>
<accession>A0A0F9HQ86</accession>
<evidence type="ECO:0000256" key="6">
    <source>
        <dbReference type="ARBA" id="ARBA00023125"/>
    </source>
</evidence>
<evidence type="ECO:0000256" key="8">
    <source>
        <dbReference type="SAM" id="MobiDB-lite"/>
    </source>
</evidence>
<evidence type="ECO:0000313" key="10">
    <source>
        <dbReference type="EMBL" id="KKM17486.1"/>
    </source>
</evidence>
<dbReference type="SMART" id="SM00433">
    <property type="entry name" value="TOP2c"/>
    <property type="match status" value="1"/>
</dbReference>
<dbReference type="Pfam" id="PF00986">
    <property type="entry name" value="DNA_gyraseB_C"/>
    <property type="match status" value="1"/>
</dbReference>
<comment type="caution">
    <text evidence="10">The sequence shown here is derived from an EMBL/GenBank/DDBJ whole genome shotgun (WGS) entry which is preliminary data.</text>
</comment>
<dbReference type="EMBL" id="LAZR01014439">
    <property type="protein sequence ID" value="KKM17486.1"/>
    <property type="molecule type" value="Genomic_DNA"/>
</dbReference>
<dbReference type="GO" id="GO:0005524">
    <property type="term" value="F:ATP binding"/>
    <property type="evidence" value="ECO:0007669"/>
    <property type="project" value="UniProtKB-KW"/>
</dbReference>
<keyword evidence="6" id="KW-0238">DNA-binding</keyword>
<dbReference type="InterPro" id="IPR013759">
    <property type="entry name" value="Topo_IIA_B_C"/>
</dbReference>
<dbReference type="PROSITE" id="PS00177">
    <property type="entry name" value="TOPOISOMERASE_II"/>
    <property type="match status" value="1"/>
</dbReference>
<dbReference type="InterPro" id="IPR001241">
    <property type="entry name" value="Topo_IIA"/>
</dbReference>
<feature type="region of interest" description="Disordered" evidence="8">
    <location>
        <begin position="254"/>
        <end position="281"/>
    </location>
</feature>
<dbReference type="InterPro" id="IPR018522">
    <property type="entry name" value="TopoIIA_CS"/>
</dbReference>
<evidence type="ECO:0000256" key="5">
    <source>
        <dbReference type="ARBA" id="ARBA00023029"/>
    </source>
</evidence>
<evidence type="ECO:0000256" key="1">
    <source>
        <dbReference type="ARBA" id="ARBA00000185"/>
    </source>
</evidence>
<name>A0A0F9HQ86_9ZZZZ</name>
<proteinExistence type="inferred from homology"/>
<comment type="catalytic activity">
    <reaction evidence="1">
        <text>ATP-dependent breakage, passage and rejoining of double-stranded DNA.</text>
        <dbReference type="EC" id="5.6.2.2"/>
    </reaction>
</comment>
<evidence type="ECO:0000256" key="7">
    <source>
        <dbReference type="ARBA" id="ARBA00023235"/>
    </source>
</evidence>
<dbReference type="GO" id="GO:0003918">
    <property type="term" value="F:DNA topoisomerase type II (double strand cut, ATP-hydrolyzing) activity"/>
    <property type="evidence" value="ECO:0007669"/>
    <property type="project" value="UniProtKB-EC"/>
</dbReference>
<feature type="domain" description="Toprim" evidence="9">
    <location>
        <begin position="16"/>
        <end position="131"/>
    </location>
</feature>
<evidence type="ECO:0000259" key="9">
    <source>
        <dbReference type="PROSITE" id="PS50880"/>
    </source>
</evidence>
<feature type="compositionally biased region" description="Gly residues" evidence="8">
    <location>
        <begin position="258"/>
        <end position="270"/>
    </location>
</feature>
<sequence length="429" mass="48368">MPGKLRDCSSRDVDKCEIFLVEGDSAGGPAKQGRDSATQAILPLRGKILNVEKARIDKVLAFNEIRAIVSALDCGIGNDEVDLSKCRYGKIVIMTDADVDGSHIRTLLLTFFFRHMKPLISAGRIFIAQPPLYLVTRRRHKEYVLNEREMRTALIKLGLDGTVLEIRTLSRGKPKVVASIKGAALRELVEMLEGLAEKVRIIERRGLTFAELMANRKNKKLPSHWAMLDGKNLYYHTARQYDTMLAEHRQELEAEELGNGGNGKGNGKNNGNGRARHKNGRRRLQKYAELHEVKDIEKLIGKLKARGLSIDDYFILREESVTGEKEPARFVLANEDARVEVDNIAGIAPGVRELGGRGMEIRRFKGLGEMNADQLWETTMDPERRTLLRVRAGEAEEAERMFSVLMGDNVEMRRQFIETHALEVKNLDV</sequence>
<evidence type="ECO:0000256" key="3">
    <source>
        <dbReference type="ARBA" id="ARBA00022741"/>
    </source>
</evidence>
<dbReference type="InterPro" id="IPR006171">
    <property type="entry name" value="TOPRIM_dom"/>
</dbReference>
<gene>
    <name evidence="10" type="ORF">LCGC14_1675260</name>
</gene>
<dbReference type="SUPFAM" id="SSF56719">
    <property type="entry name" value="Type II DNA topoisomerase"/>
    <property type="match status" value="1"/>
</dbReference>
<dbReference type="GO" id="GO:0003677">
    <property type="term" value="F:DNA binding"/>
    <property type="evidence" value="ECO:0007669"/>
    <property type="project" value="UniProtKB-KW"/>
</dbReference>
<dbReference type="PROSITE" id="PS50880">
    <property type="entry name" value="TOPRIM"/>
    <property type="match status" value="1"/>
</dbReference>
<reference evidence="10" key="1">
    <citation type="journal article" date="2015" name="Nature">
        <title>Complex archaea that bridge the gap between prokaryotes and eukaryotes.</title>
        <authorList>
            <person name="Spang A."/>
            <person name="Saw J.H."/>
            <person name="Jorgensen S.L."/>
            <person name="Zaremba-Niedzwiedzka K."/>
            <person name="Martijn J."/>
            <person name="Lind A.E."/>
            <person name="van Eijk R."/>
            <person name="Schleper C."/>
            <person name="Guy L."/>
            <person name="Ettema T.J."/>
        </authorList>
    </citation>
    <scope>NUCLEOTIDE SEQUENCE</scope>
</reference>
<dbReference type="Pfam" id="PF01751">
    <property type="entry name" value="Toprim"/>
    <property type="match status" value="1"/>
</dbReference>
<dbReference type="GO" id="GO:0006265">
    <property type="term" value="P:DNA topological change"/>
    <property type="evidence" value="ECO:0007669"/>
    <property type="project" value="InterPro"/>
</dbReference>
<comment type="similarity">
    <text evidence="2">Belongs to the type II topoisomerase GyrB family.</text>
</comment>
<keyword evidence="5" id="KW-0799">Topoisomerase</keyword>
<organism evidence="10">
    <name type="scientific">marine sediment metagenome</name>
    <dbReference type="NCBI Taxonomy" id="412755"/>
    <lineage>
        <taxon>unclassified sequences</taxon>
        <taxon>metagenomes</taxon>
        <taxon>ecological metagenomes</taxon>
    </lineage>
</organism>
<dbReference type="AlphaFoldDB" id="A0A0F9HQ86"/>
<evidence type="ECO:0000256" key="2">
    <source>
        <dbReference type="ARBA" id="ARBA00010708"/>
    </source>
</evidence>
<dbReference type="PANTHER" id="PTHR45866">
    <property type="entry name" value="DNA GYRASE/TOPOISOMERASE SUBUNIT B"/>
    <property type="match status" value="1"/>
</dbReference>
<dbReference type="PANTHER" id="PTHR45866:SF1">
    <property type="entry name" value="DNA GYRASE SUBUNIT B, MITOCHONDRIAL"/>
    <property type="match status" value="1"/>
</dbReference>
<dbReference type="PRINTS" id="PR00418">
    <property type="entry name" value="TPI2FAMILY"/>
</dbReference>
<dbReference type="InterPro" id="IPR002288">
    <property type="entry name" value="DNA_gyrase_B_C"/>
</dbReference>
<keyword evidence="4" id="KW-0067">ATP-binding</keyword>
<dbReference type="InterPro" id="IPR013760">
    <property type="entry name" value="Topo_IIA-like_dom_sf"/>
</dbReference>
<keyword evidence="3" id="KW-0547">Nucleotide-binding</keyword>